<dbReference type="GO" id="GO:0003723">
    <property type="term" value="F:RNA binding"/>
    <property type="evidence" value="ECO:0007669"/>
    <property type="project" value="TreeGrafter"/>
</dbReference>
<dbReference type="CDD" id="cd04461">
    <property type="entry name" value="S1_Rrp5_repeat_hs8_sc7"/>
    <property type="match status" value="1"/>
</dbReference>
<feature type="compositionally biased region" description="Basic and acidic residues" evidence="1">
    <location>
        <begin position="224"/>
        <end position="233"/>
    </location>
</feature>
<evidence type="ECO:0000313" key="3">
    <source>
        <dbReference type="EMBL" id="KAI7840852.1"/>
    </source>
</evidence>
<dbReference type="GO" id="GO:0032040">
    <property type="term" value="C:small-subunit processome"/>
    <property type="evidence" value="ECO:0007669"/>
    <property type="project" value="TreeGrafter"/>
</dbReference>
<dbReference type="InterPro" id="IPR003029">
    <property type="entry name" value="S1_domain"/>
</dbReference>
<dbReference type="Proteomes" id="UP001205105">
    <property type="component" value="Unassembled WGS sequence"/>
</dbReference>
<accession>A0AAD5DNH6</accession>
<dbReference type="Pfam" id="PF24685">
    <property type="entry name" value="OB_RRP5_4th"/>
    <property type="match status" value="1"/>
</dbReference>
<dbReference type="InterPro" id="IPR057302">
    <property type="entry name" value="Rrp5_S1"/>
</dbReference>
<dbReference type="Gene3D" id="2.40.50.140">
    <property type="entry name" value="Nucleic acid-binding proteins"/>
    <property type="match status" value="9"/>
</dbReference>
<feature type="domain" description="S1 motif" evidence="2">
    <location>
        <begin position="530"/>
        <end position="599"/>
    </location>
</feature>
<dbReference type="InterPro" id="IPR012340">
    <property type="entry name" value="NA-bd_OB-fold"/>
</dbReference>
<feature type="compositionally biased region" description="Gly residues" evidence="1">
    <location>
        <begin position="212"/>
        <end position="223"/>
    </location>
</feature>
<gene>
    <name evidence="3" type="ORF">COHA_005444</name>
</gene>
<name>A0AAD5DNH6_9CHLO</name>
<dbReference type="InterPro" id="IPR057300">
    <property type="entry name" value="OB_Rrp5"/>
</dbReference>
<feature type="compositionally biased region" description="Low complexity" evidence="1">
    <location>
        <begin position="1506"/>
        <end position="1518"/>
    </location>
</feature>
<feature type="domain" description="S1 motif" evidence="2">
    <location>
        <begin position="350"/>
        <end position="419"/>
    </location>
</feature>
<feature type="domain" description="S1 motif" evidence="2">
    <location>
        <begin position="1417"/>
        <end position="1499"/>
    </location>
</feature>
<dbReference type="PANTHER" id="PTHR23270">
    <property type="entry name" value="PROGRAMMED CELL DEATH PROTEIN 11 PRE-RRNA PROCESSING PROTEIN RRP5"/>
    <property type="match status" value="1"/>
</dbReference>
<dbReference type="Pfam" id="PF00575">
    <property type="entry name" value="S1"/>
    <property type="match status" value="2"/>
</dbReference>
<dbReference type="FunFam" id="2.40.50.140:FF:000103">
    <property type="entry name" value="protein RRP5 homolog"/>
    <property type="match status" value="3"/>
</dbReference>
<evidence type="ECO:0000313" key="4">
    <source>
        <dbReference type="Proteomes" id="UP001205105"/>
    </source>
</evidence>
<feature type="region of interest" description="Disordered" evidence="1">
    <location>
        <begin position="212"/>
        <end position="233"/>
    </location>
</feature>
<feature type="compositionally biased region" description="Low complexity" evidence="1">
    <location>
        <begin position="1087"/>
        <end position="1097"/>
    </location>
</feature>
<reference evidence="3" key="1">
    <citation type="submission" date="2020-11" db="EMBL/GenBank/DDBJ databases">
        <title>Chlorella ohadii genome sequencing and assembly.</title>
        <authorList>
            <person name="Murik O."/>
            <person name="Treves H."/>
            <person name="Kedem I."/>
            <person name="Shotland Y."/>
            <person name="Kaplan A."/>
        </authorList>
    </citation>
    <scope>NUCLEOTIDE SEQUENCE</scope>
    <source>
        <strain evidence="3">1</strain>
    </source>
</reference>
<comment type="caution">
    <text evidence="3">The sequence shown here is derived from an EMBL/GenBank/DDBJ whole genome shotgun (WGS) entry which is preliminary data.</text>
</comment>
<feature type="domain" description="S1 motif" evidence="2">
    <location>
        <begin position="991"/>
        <end position="1056"/>
    </location>
</feature>
<feature type="domain" description="S1 motif" evidence="2">
    <location>
        <begin position="1539"/>
        <end position="1606"/>
    </location>
</feature>
<dbReference type="Pfam" id="PF24682">
    <property type="entry name" value="OB_RRP5"/>
    <property type="match status" value="1"/>
</dbReference>
<feature type="region of interest" description="Disordered" evidence="1">
    <location>
        <begin position="54"/>
        <end position="77"/>
    </location>
</feature>
<feature type="domain" description="S1 motif" evidence="2">
    <location>
        <begin position="435"/>
        <end position="513"/>
    </location>
</feature>
<proteinExistence type="predicted"/>
<dbReference type="EMBL" id="JADXDR010000071">
    <property type="protein sequence ID" value="KAI7840852.1"/>
    <property type="molecule type" value="Genomic_DNA"/>
</dbReference>
<dbReference type="InterPro" id="IPR057301">
    <property type="entry name" value="Rrp5_OB_4th"/>
</dbReference>
<dbReference type="Pfam" id="PF23459">
    <property type="entry name" value="S1_RRP5"/>
    <property type="match status" value="5"/>
</dbReference>
<feature type="region of interest" description="Disordered" evidence="1">
    <location>
        <begin position="1"/>
        <end position="28"/>
    </location>
</feature>
<feature type="domain" description="S1 motif" evidence="2">
    <location>
        <begin position="1332"/>
        <end position="1403"/>
    </location>
</feature>
<dbReference type="PROSITE" id="PS50126">
    <property type="entry name" value="S1"/>
    <property type="match status" value="10"/>
</dbReference>
<feature type="domain" description="S1 motif" evidence="2">
    <location>
        <begin position="881"/>
        <end position="950"/>
    </location>
</feature>
<feature type="domain" description="S1 motif" evidence="2">
    <location>
        <begin position="619"/>
        <end position="688"/>
    </location>
</feature>
<dbReference type="SUPFAM" id="SSF50249">
    <property type="entry name" value="Nucleic acid-binding proteins"/>
    <property type="match status" value="9"/>
</dbReference>
<evidence type="ECO:0000259" key="2">
    <source>
        <dbReference type="PROSITE" id="PS50126"/>
    </source>
</evidence>
<sequence length="1821" mass="185721">MGPPETKGKKRQAPQPAGEEEFVRGGGSGLAAIEKKRLEQEAYAEAEADLAAAAKKGGGKRQRKGDQPAAAAGGEAGDDEDAFFSSLSAQGRLPKFVELLKFKSLSKGCKLWGAVIEVSPRELVVSLPHGLRGHVAYAEASDWLAEQSKKAEKAAAAAAADGEDAEGGAAAGRKRKAAGAAGGIALPPLSDLFHIGQLVRCSVTGLRTGADAGEGAGAKQGGKGGKEGKSGAARKRVDLSLRVSKMNAGLGAESLKEGLGLPACVRSVEDHGYLLALGVKGVSGFLPKKDAEAAGRLLAPGMLVEVVVGAGGLRPAGGASSVTVTCKPEAVAAAAAKEWDGLNIGSLLPGQLVTARVRNVLSDGLLASFLTYFSGTVDPFHLGTDLAADWRKQFSPNQRLRARILYVDPAAKRVGLTLQRHLLSFALPPNFPMLGQVFESAVVRRVDQGLGLLCELPTEGPQGGLPLAPGYAHISNLADSKVEDLSQYRPGQRVRARVLGFRPMDGLAVLSTKPSVIDQSVASVADLRPGMPVSGSVVRVEDYGLLVAITPSIRALVPVLHASDLGTAKGLKKFKEGQKVAGKVLSVDTASKKVTLTLKPSVVGSKLPPITCLQDAVPGGRSHGVVTGTADFGVFVQFFGGMAGLVHVSECGLEAGQKPGEAFQPGQVVKCRVLGGDPARKGLKLSLVSKSKKAAAAAGAAEAGAAAGEAAAATAGGEAAAAADTPAADQEQPGKKTDAAGGKAGKKKRGDSEAAAVALGSYQPGDVVRGTVAAVHTKDVDGQAVPDYFELAVAPAAAVGMPPGAASTPAVGRLEVAHLADHPAAASALATALTVGSQLGPLLVLQRVEGAKHLRLTRKAAMLEGAAAGLLPANLADVAEGALLPGYVASVTDDAVFVRFLGGLTGRAGLAQLSDTFVSDPHLFFREGQSVRATVVQVDREKERFSVALKQSLCGGKDAAYLRSLFSDLEEASRLGSEAADVDWAAAFPIGGLVPGEVHASKDYGLICDLAAHEDVVGMAAPHQVPAGASQEPGTTVQAVVLDVNKREGIVELSLQTALVQRAQAASAAAAAEQQQQPKKKQKQKKGASAAAEAAEQMPQLQEGQQVAARIELVKAAEGYCVASISPAAPAGGSAAEGAATAGPQQQPLVGFFAVADFNLQQQAAAQVARQFEAGSSVEATVAALPSGATGGRLLLSVPLAAKPVRAARPGSKPAGVAGSRAETRQAAPAVGSCVQATVAHVHALHADLTLEGGTHGRLHITEAAPGSSGKSPLAALAVGSQLEVAVLGRVQTSEGRRHGLLECSSKADVVAAAKAGQTLPRHVGWATLKRGQALQGFVQEVGAGLVWCTLSPNIRGRAYATQAASSVKECEQLEERFKPGTPVQATVLHVDGRKHALDVSLLPTSSPAAAAQPPAGTLVLGRLTAVGGGIGGVRVQLSARSTGRVHLADIHDAPVQQALAGLKAGQYCRAAVLGPDPAAPAGGKRKGGDGAQLLLSLRPSAGGQCAAHAAAQQQQQQKGEDTPQVVPGPLKAEQLKPGQRVAGYVKSAGPAGVFVSLARNLDARIRLGQLSDGFVEQPADAFPEGRLVVGQVLSTEGGKVELTLRQRKVGPSLESLEEGQVVRGTVKQVAKYGVFVQLEGSPGVTGLAHVSELADDFVKDPAALFNPGQRVVARVLKVDASASRLSLGLKPSYFEDLSDLEDGDASEQEPDFDAELATAGGDSSDDEELATAGGDSSDDEEIRALLRRARGGGKASGDGDSDAEEEEDSEAGVSGSSDEEEGGSEDEGGMQLAGGEHGQLDSDDEFDLDEAASEGGSDEE</sequence>
<dbReference type="PANTHER" id="PTHR23270:SF10">
    <property type="entry name" value="PROTEIN RRP5 HOMOLOG"/>
    <property type="match status" value="1"/>
</dbReference>
<feature type="compositionally biased region" description="Acidic residues" evidence="1">
    <location>
        <begin position="1802"/>
        <end position="1821"/>
    </location>
</feature>
<feature type="region of interest" description="Disordered" evidence="1">
    <location>
        <begin position="1071"/>
        <end position="1101"/>
    </location>
</feature>
<feature type="region of interest" description="Disordered" evidence="1">
    <location>
        <begin position="1702"/>
        <end position="1821"/>
    </location>
</feature>
<feature type="domain" description="S1 motif" evidence="2">
    <location>
        <begin position="1620"/>
        <end position="1691"/>
    </location>
</feature>
<dbReference type="SMART" id="SM00316">
    <property type="entry name" value="S1"/>
    <property type="match status" value="13"/>
</dbReference>
<protein>
    <recommendedName>
        <fullName evidence="2">S1 motif domain-containing protein</fullName>
    </recommendedName>
</protein>
<dbReference type="GO" id="GO:0006364">
    <property type="term" value="P:rRNA processing"/>
    <property type="evidence" value="ECO:0007669"/>
    <property type="project" value="InterPro"/>
</dbReference>
<feature type="compositionally biased region" description="Acidic residues" evidence="1">
    <location>
        <begin position="1778"/>
        <end position="1789"/>
    </location>
</feature>
<keyword evidence="4" id="KW-1185">Reference proteome</keyword>
<feature type="region of interest" description="Disordered" evidence="1">
    <location>
        <begin position="721"/>
        <end position="750"/>
    </location>
</feature>
<feature type="compositionally biased region" description="Acidic residues" evidence="1">
    <location>
        <begin position="1702"/>
        <end position="1715"/>
    </location>
</feature>
<evidence type="ECO:0000256" key="1">
    <source>
        <dbReference type="SAM" id="MobiDB-lite"/>
    </source>
</evidence>
<organism evidence="3 4">
    <name type="scientific">Chlorella ohadii</name>
    <dbReference type="NCBI Taxonomy" id="2649997"/>
    <lineage>
        <taxon>Eukaryota</taxon>
        <taxon>Viridiplantae</taxon>
        <taxon>Chlorophyta</taxon>
        <taxon>core chlorophytes</taxon>
        <taxon>Trebouxiophyceae</taxon>
        <taxon>Chlorellales</taxon>
        <taxon>Chlorellaceae</taxon>
        <taxon>Chlorella clade</taxon>
        <taxon>Chlorella</taxon>
    </lineage>
</organism>
<feature type="region of interest" description="Disordered" evidence="1">
    <location>
        <begin position="1506"/>
        <end position="1533"/>
    </location>
</feature>
<feature type="compositionally biased region" description="Acidic residues" evidence="1">
    <location>
        <begin position="1760"/>
        <end position="1771"/>
    </location>
</feature>
<dbReference type="InterPro" id="IPR045209">
    <property type="entry name" value="Rrp5"/>
</dbReference>